<evidence type="ECO:0000313" key="2">
    <source>
        <dbReference type="EMBL" id="CAF1617964.1"/>
    </source>
</evidence>
<dbReference type="OrthoDB" id="3355217at2759"/>
<keyword evidence="3" id="KW-1185">Reference proteome</keyword>
<dbReference type="Proteomes" id="UP000663877">
    <property type="component" value="Unassembled WGS sequence"/>
</dbReference>
<sequence>MTQPATEMILDPTKLPNTTTVSQTKELPKVLADFKKYVDSKFCYYSEPAGNADLINVQKKVAYQCHMKILMEGRRLHWEETPHPWGGNETFLGSTTLGRFFENTTRYGQGMGDIWNDYSFALPSHDKKSKIRRHLPEGNYLTRCTRCRGKCIVTCIYCLGDGRINNNTEYCSQCHGAGKKRCSRCKGLGGFLHSPTLVVKWHTRKSTWYCQNSYLPKKKIRKGTRTQFWSTRIVPWSERSSVENAVQSVIENAPGIDLRLNIINHYNDKHLKPTRSKSIIMRRFQCTVERMDFEEIQYTMGDNYTNKRDSTKGTTFRFCQYPGPKGRSTIYENDYPLNCCGCFGPTLACYSCCCNIL</sequence>
<comment type="caution">
    <text evidence="2">The sequence shown here is derived from an EMBL/GenBank/DDBJ whole genome shotgun (WGS) entry which is preliminary data.</text>
</comment>
<protein>
    <submittedName>
        <fullName evidence="2">Uncharacterized protein</fullName>
    </submittedName>
</protein>
<accession>A0A816C7C3</accession>
<gene>
    <name evidence="1" type="ORF">BJG266_LOCUS38279</name>
    <name evidence="2" type="ORF">QVE165_LOCUS55152</name>
</gene>
<dbReference type="AlphaFoldDB" id="A0A816C7C3"/>
<dbReference type="Proteomes" id="UP000663832">
    <property type="component" value="Unassembled WGS sequence"/>
</dbReference>
<name>A0A816C7C3_9BILA</name>
<dbReference type="PANTHER" id="PTHR48465">
    <property type="entry name" value="PROTEIN SSUH2 HOMOLOG"/>
    <property type="match status" value="1"/>
</dbReference>
<evidence type="ECO:0000313" key="3">
    <source>
        <dbReference type="Proteomes" id="UP000663832"/>
    </source>
</evidence>
<evidence type="ECO:0000313" key="1">
    <source>
        <dbReference type="EMBL" id="CAF1412336.1"/>
    </source>
</evidence>
<reference evidence="2" key="1">
    <citation type="submission" date="2021-02" db="EMBL/GenBank/DDBJ databases">
        <authorList>
            <person name="Nowell W R."/>
        </authorList>
    </citation>
    <scope>NUCLEOTIDE SEQUENCE</scope>
</reference>
<dbReference type="InterPro" id="IPR052789">
    <property type="entry name" value="SSUH2_homolog"/>
</dbReference>
<proteinExistence type="predicted"/>
<dbReference type="PANTHER" id="PTHR48465:SF1">
    <property type="entry name" value="PROTEIN SSUH2 HOMOLOG"/>
    <property type="match status" value="1"/>
</dbReference>
<organism evidence="2 3">
    <name type="scientific">Adineta steineri</name>
    <dbReference type="NCBI Taxonomy" id="433720"/>
    <lineage>
        <taxon>Eukaryota</taxon>
        <taxon>Metazoa</taxon>
        <taxon>Spiralia</taxon>
        <taxon>Gnathifera</taxon>
        <taxon>Rotifera</taxon>
        <taxon>Eurotatoria</taxon>
        <taxon>Bdelloidea</taxon>
        <taxon>Adinetida</taxon>
        <taxon>Adinetidae</taxon>
        <taxon>Adineta</taxon>
    </lineage>
</organism>
<dbReference type="EMBL" id="CAJNOI010001422">
    <property type="protein sequence ID" value="CAF1412336.1"/>
    <property type="molecule type" value="Genomic_DNA"/>
</dbReference>
<dbReference type="EMBL" id="CAJNOM010001747">
    <property type="protein sequence ID" value="CAF1617964.1"/>
    <property type="molecule type" value="Genomic_DNA"/>
</dbReference>